<keyword evidence="7" id="KW-1185">Reference proteome</keyword>
<evidence type="ECO:0000256" key="1">
    <source>
        <dbReference type="ARBA" id="ARBA00022679"/>
    </source>
</evidence>
<keyword evidence="1" id="KW-0808">Transferase</keyword>
<evidence type="ECO:0000313" key="7">
    <source>
        <dbReference type="Proteomes" id="UP000013963"/>
    </source>
</evidence>
<accession>R4U4X5</accession>
<keyword evidence="4" id="KW-0051">Antiviral defense</keyword>
<dbReference type="RefSeq" id="WP_016341171.1">
    <property type="nucleotide sequence ID" value="NC_021284.1"/>
</dbReference>
<proteinExistence type="predicted"/>
<evidence type="ECO:0000313" key="6">
    <source>
        <dbReference type="EMBL" id="AGM26532.1"/>
    </source>
</evidence>
<keyword evidence="3" id="KW-0547">Nucleotide-binding</keyword>
<feature type="domain" description="cGAS/DncV-like nucleotidyltransferase C-terminal helical" evidence="5">
    <location>
        <begin position="255"/>
        <end position="366"/>
    </location>
</feature>
<sequence>MNNELMIPTISDMITRSDTPEYIKDTIKKIRNIIEYDIEVYNLLYLNNLIKEKDRKNNKNPIEIKFHGSYNRHTGSFFFRKIEQSDIDMYLKIGDYYSSPSIFKNRNQVDKNFNEFKDQWSSGIYNNFWFNNDDGGISYIPISHFAKFKRDLTNYLIKTLKNNCEVQDSNKVIKIRTGNLTIELAICGAFCLQLKNSFKGFELVKKIKKYFKDKESNGEYLFSEDNNSLTIYGINVITSDLKEIQNFPILNEKFIRLKNSATDGWFSSYVRFFKNFIKFINLNTEEKIPLSSFHIECILYNINDKFFLALNSENAKYYLKNIVLEILNTSENDFKYINEINDLIRINKKISYFDFKESMLIIQKYIKSY</sequence>
<protein>
    <recommendedName>
        <fullName evidence="5">cGAS/DncV-like nucleotidyltransferase C-terminal helical domain-containing protein</fullName>
    </recommendedName>
</protein>
<dbReference type="HOGENOM" id="CLU_749870_0_0_14"/>
<dbReference type="KEGG" id="ssyr:SSYRP_v1c09450"/>
<evidence type="ECO:0000256" key="2">
    <source>
        <dbReference type="ARBA" id="ARBA00022695"/>
    </source>
</evidence>
<dbReference type="STRING" id="1276229.SSYRP_v1c09450"/>
<keyword evidence="2" id="KW-0548">Nucleotidyltransferase</keyword>
<evidence type="ECO:0000259" key="5">
    <source>
        <dbReference type="Pfam" id="PF26305"/>
    </source>
</evidence>
<reference evidence="6 7" key="1">
    <citation type="journal article" date="2013" name="Genome Biol. Evol.">
        <title>Complete genomes of two dipteran-associated spiroplasmas provided insights into the origin, dynamics, and impacts of viral invasion in spiroplasma.</title>
        <authorList>
            <person name="Ku C."/>
            <person name="Lo W.S."/>
            <person name="Chen L.L."/>
            <person name="Kuo C.H."/>
        </authorList>
    </citation>
    <scope>NUCLEOTIDE SEQUENCE [LARGE SCALE GENOMIC DNA]</scope>
    <source>
        <strain evidence="6">EA-1</strain>
    </source>
</reference>
<dbReference type="EMBL" id="CP005078">
    <property type="protein sequence ID" value="AGM26532.1"/>
    <property type="molecule type" value="Genomic_DNA"/>
</dbReference>
<dbReference type="AlphaFoldDB" id="R4U4X5"/>
<dbReference type="InterPro" id="IPR058909">
    <property type="entry name" value="CD_NTase_C"/>
</dbReference>
<dbReference type="Proteomes" id="UP000013963">
    <property type="component" value="Chromosome"/>
</dbReference>
<evidence type="ECO:0000256" key="4">
    <source>
        <dbReference type="ARBA" id="ARBA00023118"/>
    </source>
</evidence>
<name>R4U4X5_9MOLU</name>
<evidence type="ECO:0000256" key="3">
    <source>
        <dbReference type="ARBA" id="ARBA00022741"/>
    </source>
</evidence>
<organism evidence="6 7">
    <name type="scientific">Spiroplasma syrphidicola EA-1</name>
    <dbReference type="NCBI Taxonomy" id="1276229"/>
    <lineage>
        <taxon>Bacteria</taxon>
        <taxon>Bacillati</taxon>
        <taxon>Mycoplasmatota</taxon>
        <taxon>Mollicutes</taxon>
        <taxon>Entomoplasmatales</taxon>
        <taxon>Spiroplasmataceae</taxon>
        <taxon>Spiroplasma</taxon>
    </lineage>
</organism>
<gene>
    <name evidence="6" type="ORF">SSYRP_v1c09450</name>
</gene>
<dbReference type="Pfam" id="PF26305">
    <property type="entry name" value="CD_NTase_C"/>
    <property type="match status" value="1"/>
</dbReference>
<dbReference type="PATRIC" id="fig|1276229.3.peg.936"/>